<dbReference type="Proteomes" id="UP001082703">
    <property type="component" value="Unassembled WGS sequence"/>
</dbReference>
<protein>
    <submittedName>
        <fullName evidence="1">Uncharacterized protein</fullName>
    </submittedName>
</protein>
<evidence type="ECO:0000313" key="1">
    <source>
        <dbReference type="EMBL" id="MCY1714946.1"/>
    </source>
</evidence>
<name>A0ABT4BVL5_9FIRM</name>
<gene>
    <name evidence="1" type="ORF">OUY18_11855</name>
</gene>
<proteinExistence type="predicted"/>
<reference evidence="1 2" key="1">
    <citation type="submission" date="2022-11" db="EMBL/GenBank/DDBJ databases">
        <authorList>
            <person name="Caiyu Z."/>
        </authorList>
    </citation>
    <scope>NUCLEOTIDE SEQUENCE [LARGE SCALE GENOMIC DNA]</scope>
    <source>
        <strain evidence="1 2">YR-4</strain>
    </source>
</reference>
<organism evidence="1 2">
    <name type="scientific">Caproiciproducens galactitolivorans</name>
    <dbReference type="NCBI Taxonomy" id="642589"/>
    <lineage>
        <taxon>Bacteria</taxon>
        <taxon>Bacillati</taxon>
        <taxon>Bacillota</taxon>
        <taxon>Clostridia</taxon>
        <taxon>Eubacteriales</taxon>
        <taxon>Acutalibacteraceae</taxon>
        <taxon>Caproiciproducens</taxon>
    </lineage>
</organism>
<dbReference type="EMBL" id="JAPOHA010000013">
    <property type="protein sequence ID" value="MCY1714946.1"/>
    <property type="molecule type" value="Genomic_DNA"/>
</dbReference>
<comment type="caution">
    <text evidence="1">The sequence shown here is derived from an EMBL/GenBank/DDBJ whole genome shotgun (WGS) entry which is preliminary data.</text>
</comment>
<accession>A0ABT4BVL5</accession>
<evidence type="ECO:0000313" key="2">
    <source>
        <dbReference type="Proteomes" id="UP001082703"/>
    </source>
</evidence>
<keyword evidence="2" id="KW-1185">Reference proteome</keyword>
<dbReference type="RefSeq" id="WP_268059006.1">
    <property type="nucleotide sequence ID" value="NZ_JAPOHA010000013.1"/>
</dbReference>
<sequence length="260" mass="28255">MDCLLTNDSMNQQAQQVPQVRQAPTCTGTSTSCTECCNIFTDPTLRTAFGYQIETAVCQCHDLCVEDVRDVCVHTRTLRFCVPCNPDGMAGCRGGFLPNGVPTIQNIRVLCAGERLSPATGCDRIINDIEFEVVLQFGANTFAVVTPKDTVTCFFNEFASFPSGVFFTNDAAGLAAFRNELALIDGSCKVIIFENVRIETSGNDCVLVIDYKVIDKLWKHEDILVSAIAPYGTNITVKEEFEQGHKINPCTGSGPCPGAV</sequence>